<organism evidence="6 7">
    <name type="scientific">Echinicola rosea</name>
    <dbReference type="NCBI Taxonomy" id="1807691"/>
    <lineage>
        <taxon>Bacteria</taxon>
        <taxon>Pseudomonadati</taxon>
        <taxon>Bacteroidota</taxon>
        <taxon>Cytophagia</taxon>
        <taxon>Cytophagales</taxon>
        <taxon>Cyclobacteriaceae</taxon>
        <taxon>Echinicola</taxon>
    </lineage>
</organism>
<dbReference type="Gene3D" id="3.30.160.710">
    <property type="match status" value="13"/>
</dbReference>
<evidence type="ECO:0000259" key="5">
    <source>
        <dbReference type="SMART" id="SM00409"/>
    </source>
</evidence>
<dbReference type="SUPFAM" id="SSF141072">
    <property type="entry name" value="CalX-like"/>
    <property type="match status" value="2"/>
</dbReference>
<sequence>MKHIYDIRYFKEILLVALCLLCCFQVNGQTLTENFDDDSGFAITSKDFSNDGIRYQITGTSSNYSHATSNSTYSLSEGGAADYALQFDSNSSFNISSIVISLSSGGSFSLHSLSFDILADADITFSSNAGGNKSFTSNGLYFLQQNYDFSSEPGFSDITSFTISGGNIVVDLDDIVYSVPAANTAPTASGFTASNGPFEDLVYTFSTSDFGYSDGDGDPLDHVLIESIPSAGTLFLDADNDDVYDGGEEVSANQQISKANLDAGHLHYIQSGSTNTSFQFEVNDGTDNSTGNYTATLNVSPVPTVTLSINSTSKTESITTATTLTATLSNSYGMNTTVNLSFGGTATNAVDYTLSGTTINVPAGSTTGSVTLQNINDNIYENNETVIIDISSVTGGIEDGVQQVTYTIANDDTPPNATLEIVDFWNPITNEAGGQAYVRGKIDNVSGVSVTIPLSFSGTAIGGGTDYSITGSTITLSPGEVVDSVRVTSLFDGVEEGDETIIIDMESPTNAVESGSQQVTLTIKDADLAAPTGYSATIDQSNINGANESAVSFTFAGAEVGADYDYTFSSAGGGTNVTGSGTVSTATAQITGIDLGSLGDGTLTLSVTLTDSFGNTGSAVTDTKAKDTSAPSGYSATIDQNNINGANESAVSFTFAGAEVGADYDYTFSSAGGGTNVTGSGTVSTATDQITGIDLSSLGDGTVTLSVTLTDSFGNTGSAVTDTKAKDTSAPSGYSATIDQSNINGANESAVSFTFAGAELGADYDYTFSSAGGGTNVTGSGTVSTATAQITGIDLGSLGDGTVTLSVTLTDSFGNTGSAVTDTKAKDTSAPSGYSATIDQSNINAANESAVSFTFAGAEVGADYDYTFSSAGGGTNVTGSGTVSTATAQITGIDLGSLGDGTVTLSVTLTDSFGNTGSAVTDTKAKDTSAPSGYSATIDQSNINAANQSAVSFTFSGAEVGATYEYELSSSGGGTPINGTGTVSAPGAQVIGIDISTLDDGVITLSMTLTDSFGNQGASVGDTSTKDTNAAPTVSGLSISGVLTVGESLSADYTFNDADGDAESGTVYQWYQSDDNTGTGKSAIPTANNKQYTLKTGDRGKFLSVEVTPSDGQDAGATVESTLEGPVKADQTIDFGPIAAKVYGDATFTLGDAQTDQGLQVTYVADDPSVVSISGNQATILNAGTTQITASQNGNQTTNAAASVDQTLTVTAAALTVTAEDKTKVYGAADPALTVSYAGFANGDDEGDLGGSLTVSRAVGEDVGDYVITASGQTSGNYTISYVDGNLEISLAALTVTAEDKTKVYGTADPALTVSYAGFANGDDEGDLGGTLSISRTAGEDVGDYVITALGQTSGNYTISYVDGNFEISPAALTVTAEDRTKVYGAADPALTVSYAGFANGDDEGDLGGSLTISRAAGEDVGDYAITASGYTSPNYTISYVDGNFEIRPAALTVTAEDKTKVYGTADPALTVSYAGFANGDDEGDLGGSLTISRAAGENVGTYAVTASGYTSPNYTISYVDGNLEISPAALTVTAEDRTKVYGAADPILTVSYAGFANGDDEGDLGGSLTISRAAGEDVGDYAVTASGYTSPNYTISYVDGNFEISPAALTVTAEDKTKVYGTADPVLTVSYAGFANGDDEGDLGGSLTISRAAGEDVGDYVITASGQTSGNYTISYVDGNFEISPAVLTVTAEDKTKVYGAADPALTVSYAGFANGDDEGDLGGSLTVSRAAGEDVGDYVITGSGQTSGNYTISYVDGNFEISPAALTVTAEDKTKVYGTADPVLTVSYAGFANGDDEGDLGGSLTISRAAGEDVGDYVITGSGQTSGNYTTSYVDGNLEISPAALTVTAEDKTKVYGAADPSLTVSYAGFANGDDEGDLGGSLTISRAAGEDVGDYAVTASGYTSPNYTISYVDGNFEISPADLMVTAEDKTKLYGAADPALTVSYAGFANGDDEGDLGGSLTISRAAGENVGTYTVTASGYTSPNYMISYVDGSFEISPAVLTVTAEDKTKVYGAADPALTVSYAGFANGDDEGDLGGSLTISRAAGENVGTYAVTASGYTSPNYKISYVDGNFEIRPAALTVTAEDKTKVYGTADPALTVSYAGFANGDDEGDLGGTLSISRTAGEDVGDYVITASGQISGNYTISYVDGSFEISPAVLKVTANDHVRIYGVEDPVFTYQATGFAHGDGYEVFTGKLDRSAGESVGSYAIGRGNLAAGENYLLQFEGATLTIASIEIVEFYEQPVVETDWGIVPGQIPLPEEVLVRTRHDEMINLPVVWDRTSIASRKRGSYTVAGAVTLPPGVTNSAAGPFQEVVVLPKPAPEDITLDNDSFTAEVGRQQIAVGVLTVIDPVDDQHSLAMAGDAVDNAYFNLSGNTLYWSSTEALPGRRAFEVLLEVTDADGNQLKKPFVINRLREPLDEVVIYNTFTPNQDGANDTWGVEELKFYAGVRIMVFERSGNRLFYSENPEEHWDGSFNGKEMAGGTYFWVIEVGETGEVRRGTLNLLRR</sequence>
<proteinExistence type="predicted"/>
<keyword evidence="7" id="KW-1185">Reference proteome</keyword>
<reference evidence="7" key="1">
    <citation type="journal article" date="2019" name="Int. J. Syst. Evol. Microbiol.">
        <title>The Global Catalogue of Microorganisms (GCM) 10K type strain sequencing project: providing services to taxonomists for standard genome sequencing and annotation.</title>
        <authorList>
            <consortium name="The Broad Institute Genomics Platform"/>
            <consortium name="The Broad Institute Genome Sequencing Center for Infectious Disease"/>
            <person name="Wu L."/>
            <person name="Ma J."/>
        </authorList>
    </citation>
    <scope>NUCLEOTIDE SEQUENCE [LARGE SCALE GENOMIC DNA]</scope>
    <source>
        <strain evidence="7">CGMCC 1.15407</strain>
    </source>
</reference>
<dbReference type="Pfam" id="PF18676">
    <property type="entry name" value="MBG_2"/>
    <property type="match status" value="13"/>
</dbReference>
<evidence type="ECO:0000256" key="1">
    <source>
        <dbReference type="ARBA" id="ARBA00022729"/>
    </source>
</evidence>
<name>A0ABQ1V5S8_9BACT</name>
<keyword evidence="2" id="KW-0677">Repeat</keyword>
<evidence type="ECO:0000256" key="2">
    <source>
        <dbReference type="ARBA" id="ARBA00022737"/>
    </source>
</evidence>
<dbReference type="NCBIfam" id="TIGR04131">
    <property type="entry name" value="Bac_Flav_CTERM"/>
    <property type="match status" value="1"/>
</dbReference>
<gene>
    <name evidence="6" type="ORF">GCM10011339_30550</name>
</gene>
<dbReference type="InterPro" id="IPR041286">
    <property type="entry name" value="MBG_2"/>
</dbReference>
<feature type="domain" description="Immunoglobulin" evidence="5">
    <location>
        <begin position="1370"/>
        <end position="1455"/>
    </location>
</feature>
<evidence type="ECO:0000256" key="4">
    <source>
        <dbReference type="SAM" id="SignalP"/>
    </source>
</evidence>
<protein>
    <recommendedName>
        <fullName evidence="5">Immunoglobulin domain-containing protein</fullName>
    </recommendedName>
</protein>
<dbReference type="InterPro" id="IPR003644">
    <property type="entry name" value="Calx_beta"/>
</dbReference>
<dbReference type="Pfam" id="PF13585">
    <property type="entry name" value="CHU_C"/>
    <property type="match status" value="1"/>
</dbReference>
<dbReference type="Pfam" id="PF03160">
    <property type="entry name" value="Calx-beta"/>
    <property type="match status" value="2"/>
</dbReference>
<keyword evidence="3" id="KW-0106">Calcium</keyword>
<dbReference type="Gene3D" id="2.60.40.2700">
    <property type="match status" value="1"/>
</dbReference>
<feature type="domain" description="Immunoglobulin" evidence="5">
    <location>
        <begin position="1528"/>
        <end position="1599"/>
    </location>
</feature>
<dbReference type="InterPro" id="IPR026341">
    <property type="entry name" value="T9SS_type_B"/>
</dbReference>
<feature type="domain" description="Immunoglobulin" evidence="5">
    <location>
        <begin position="1765"/>
        <end position="1837"/>
    </location>
</feature>
<comment type="caution">
    <text evidence="6">The sequence shown here is derived from an EMBL/GenBank/DDBJ whole genome shotgun (WGS) entry which is preliminary data.</text>
</comment>
<evidence type="ECO:0000256" key="3">
    <source>
        <dbReference type="ARBA" id="ARBA00022837"/>
    </source>
</evidence>
<feature type="domain" description="Immunoglobulin" evidence="5">
    <location>
        <begin position="1197"/>
        <end position="1283"/>
    </location>
</feature>
<dbReference type="InterPro" id="IPR038081">
    <property type="entry name" value="CalX-like_sf"/>
</dbReference>
<dbReference type="Gene3D" id="2.60.40.2030">
    <property type="match status" value="2"/>
</dbReference>
<feature type="domain" description="Immunoglobulin" evidence="5">
    <location>
        <begin position="1686"/>
        <end position="1757"/>
    </location>
</feature>
<keyword evidence="1 4" id="KW-0732">Signal</keyword>
<feature type="domain" description="Immunoglobulin" evidence="5">
    <location>
        <begin position="1923"/>
        <end position="2008"/>
    </location>
</feature>
<accession>A0ABQ1V5S8</accession>
<feature type="domain" description="Immunoglobulin" evidence="5">
    <location>
        <begin position="2081"/>
        <end position="2152"/>
    </location>
</feature>
<dbReference type="InterPro" id="IPR003599">
    <property type="entry name" value="Ig_sub"/>
</dbReference>
<feature type="chain" id="PRO_5046105580" description="Immunoglobulin domain-containing protein" evidence="4">
    <location>
        <begin position="29"/>
        <end position="2512"/>
    </location>
</feature>
<evidence type="ECO:0000313" key="6">
    <source>
        <dbReference type="EMBL" id="GGF39915.1"/>
    </source>
</evidence>
<feature type="signal peptide" evidence="4">
    <location>
        <begin position="1"/>
        <end position="28"/>
    </location>
</feature>
<evidence type="ECO:0000313" key="7">
    <source>
        <dbReference type="Proteomes" id="UP000647339"/>
    </source>
</evidence>
<dbReference type="Proteomes" id="UP000647339">
    <property type="component" value="Unassembled WGS sequence"/>
</dbReference>
<dbReference type="RefSeq" id="WP_188834930.1">
    <property type="nucleotide sequence ID" value="NZ_BMIU01000016.1"/>
</dbReference>
<dbReference type="EMBL" id="BMIU01000016">
    <property type="protein sequence ID" value="GGF39915.1"/>
    <property type="molecule type" value="Genomic_DNA"/>
</dbReference>
<dbReference type="SMART" id="SM00409">
    <property type="entry name" value="IG"/>
    <property type="match status" value="9"/>
</dbReference>
<feature type="domain" description="Immunoglobulin" evidence="5">
    <location>
        <begin position="1844"/>
        <end position="1915"/>
    </location>
</feature>
<feature type="domain" description="Immunoglobulin" evidence="5">
    <location>
        <begin position="1607"/>
        <end position="1678"/>
    </location>
</feature>